<feature type="domain" description="Methyltransferase type 11" evidence="1">
    <location>
        <begin position="48"/>
        <end position="142"/>
    </location>
</feature>
<dbReference type="InterPro" id="IPR050508">
    <property type="entry name" value="Methyltransf_Superfamily"/>
</dbReference>
<protein>
    <submittedName>
        <fullName evidence="2">Class I SAM-dependent methyltransferase</fullName>
    </submittedName>
</protein>
<dbReference type="InterPro" id="IPR013216">
    <property type="entry name" value="Methyltransf_11"/>
</dbReference>
<gene>
    <name evidence="2" type="ORF">IHE71_24945</name>
</gene>
<dbReference type="SUPFAM" id="SSF53335">
    <property type="entry name" value="S-adenosyl-L-methionine-dependent methyltransferases"/>
    <property type="match status" value="1"/>
</dbReference>
<evidence type="ECO:0000313" key="3">
    <source>
        <dbReference type="Proteomes" id="UP000625527"/>
    </source>
</evidence>
<dbReference type="PANTHER" id="PTHR42912">
    <property type="entry name" value="METHYLTRANSFERASE"/>
    <property type="match status" value="1"/>
</dbReference>
<keyword evidence="3" id="KW-1185">Reference proteome</keyword>
<proteinExistence type="predicted"/>
<name>A0ABR9N5K9_9MICO</name>
<sequence>MESRATSKQRRLWDRTAPDYDRGIAWFERNLLRDGREWLGARTRGSVLMVAVGTGRDLPFLHDDVTAVAGIDLSPPMLDQARARATELARSADLREGDAEHLSFADASFDTVTCVLSLCTIPRPEAALAEARRVLRPGGRLLLLDHIGSTWPPVRLGQWLVEAITVPSAGEHFTRRQLGRVRGLGFEIVESDRYGLGMIERVHAVKPA</sequence>
<dbReference type="Pfam" id="PF08241">
    <property type="entry name" value="Methyltransf_11"/>
    <property type="match status" value="1"/>
</dbReference>
<organism evidence="2 3">
    <name type="scientific">Myceligenerans pegani</name>
    <dbReference type="NCBI Taxonomy" id="2776917"/>
    <lineage>
        <taxon>Bacteria</taxon>
        <taxon>Bacillati</taxon>
        <taxon>Actinomycetota</taxon>
        <taxon>Actinomycetes</taxon>
        <taxon>Micrococcales</taxon>
        <taxon>Promicromonosporaceae</taxon>
        <taxon>Myceligenerans</taxon>
    </lineage>
</organism>
<dbReference type="CDD" id="cd02440">
    <property type="entry name" value="AdoMet_MTases"/>
    <property type="match status" value="1"/>
</dbReference>
<evidence type="ECO:0000259" key="1">
    <source>
        <dbReference type="Pfam" id="PF08241"/>
    </source>
</evidence>
<dbReference type="GO" id="GO:0032259">
    <property type="term" value="P:methylation"/>
    <property type="evidence" value="ECO:0007669"/>
    <property type="project" value="UniProtKB-KW"/>
</dbReference>
<reference evidence="2 3" key="1">
    <citation type="submission" date="2020-10" db="EMBL/GenBank/DDBJ databases">
        <title>Myceligenerans pegani sp. nov., an endophytic actinomycete isolated from Peganum harmala L. in Xinjiang, China.</title>
        <authorList>
            <person name="Xin L."/>
        </authorList>
    </citation>
    <scope>NUCLEOTIDE SEQUENCE [LARGE SCALE GENOMIC DNA]</scope>
    <source>
        <strain evidence="2 3">TRM65318</strain>
    </source>
</reference>
<keyword evidence="2" id="KW-0808">Transferase</keyword>
<comment type="caution">
    <text evidence="2">The sequence shown here is derived from an EMBL/GenBank/DDBJ whole genome shotgun (WGS) entry which is preliminary data.</text>
</comment>
<keyword evidence="2" id="KW-0489">Methyltransferase</keyword>
<dbReference type="Proteomes" id="UP000625527">
    <property type="component" value="Unassembled WGS sequence"/>
</dbReference>
<dbReference type="RefSeq" id="WP_192865496.1">
    <property type="nucleotide sequence ID" value="NZ_JADAQT010000113.1"/>
</dbReference>
<evidence type="ECO:0000313" key="2">
    <source>
        <dbReference type="EMBL" id="MBE1878944.1"/>
    </source>
</evidence>
<dbReference type="EMBL" id="JADAQT010000113">
    <property type="protein sequence ID" value="MBE1878944.1"/>
    <property type="molecule type" value="Genomic_DNA"/>
</dbReference>
<dbReference type="InterPro" id="IPR029063">
    <property type="entry name" value="SAM-dependent_MTases_sf"/>
</dbReference>
<accession>A0ABR9N5K9</accession>
<dbReference type="GO" id="GO:0008168">
    <property type="term" value="F:methyltransferase activity"/>
    <property type="evidence" value="ECO:0007669"/>
    <property type="project" value="UniProtKB-KW"/>
</dbReference>
<dbReference type="Gene3D" id="3.40.50.150">
    <property type="entry name" value="Vaccinia Virus protein VP39"/>
    <property type="match status" value="1"/>
</dbReference>
<dbReference type="PANTHER" id="PTHR42912:SF80">
    <property type="entry name" value="METHYLTRANSFERASE DOMAIN-CONTAINING PROTEIN"/>
    <property type="match status" value="1"/>
</dbReference>